<reference evidence="2 3" key="1">
    <citation type="journal article" date="2014" name="Curr. Biol.">
        <title>The genome of the clonal raider ant Cerapachys biroi.</title>
        <authorList>
            <person name="Oxley P.R."/>
            <person name="Ji L."/>
            <person name="Fetter-Pruneda I."/>
            <person name="McKenzie S.K."/>
            <person name="Li C."/>
            <person name="Hu H."/>
            <person name="Zhang G."/>
            <person name="Kronauer D.J."/>
        </authorList>
    </citation>
    <scope>NUCLEOTIDE SEQUENCE [LARGE SCALE GENOMIC DNA]</scope>
</reference>
<dbReference type="Pfam" id="PF03564">
    <property type="entry name" value="DUF1759"/>
    <property type="match status" value="1"/>
</dbReference>
<feature type="region of interest" description="Disordered" evidence="1">
    <location>
        <begin position="203"/>
        <end position="222"/>
    </location>
</feature>
<evidence type="ECO:0000313" key="3">
    <source>
        <dbReference type="Proteomes" id="UP000053097"/>
    </source>
</evidence>
<keyword evidence="3" id="KW-1185">Reference proteome</keyword>
<evidence type="ECO:0000313" key="2">
    <source>
        <dbReference type="EMBL" id="EZA51527.1"/>
    </source>
</evidence>
<dbReference type="EMBL" id="KK107382">
    <property type="protein sequence ID" value="EZA51527.1"/>
    <property type="molecule type" value="Genomic_DNA"/>
</dbReference>
<organism evidence="2 3">
    <name type="scientific">Ooceraea biroi</name>
    <name type="common">Clonal raider ant</name>
    <name type="synonym">Cerapachys biroi</name>
    <dbReference type="NCBI Taxonomy" id="2015173"/>
    <lineage>
        <taxon>Eukaryota</taxon>
        <taxon>Metazoa</taxon>
        <taxon>Ecdysozoa</taxon>
        <taxon>Arthropoda</taxon>
        <taxon>Hexapoda</taxon>
        <taxon>Insecta</taxon>
        <taxon>Pterygota</taxon>
        <taxon>Neoptera</taxon>
        <taxon>Endopterygota</taxon>
        <taxon>Hymenoptera</taxon>
        <taxon>Apocrita</taxon>
        <taxon>Aculeata</taxon>
        <taxon>Formicoidea</taxon>
        <taxon>Formicidae</taxon>
        <taxon>Dorylinae</taxon>
        <taxon>Ooceraea</taxon>
    </lineage>
</organism>
<dbReference type="AlphaFoldDB" id="A0A026W627"/>
<evidence type="ECO:0000256" key="1">
    <source>
        <dbReference type="SAM" id="MobiDB-lite"/>
    </source>
</evidence>
<dbReference type="Proteomes" id="UP000053097">
    <property type="component" value="Unassembled WGS sequence"/>
</dbReference>
<proteinExistence type="predicted"/>
<sequence>MADGLQGLLTEQTATITTMKRVLPNFKKLGKANVTQYKAKKRLEHMEALWEKCQLLNVKLLQTATAEKQRIIKYFTEEEFLAAEDVYNETTDHLADVIGKLSHHEPIAASSVSDMSLKESGTVALQLPRISLPKFSGNFTEWENFRGIFESLVASKESLSNSQKLHDLKASVTGEAALLINHIQIADTNYQSSDFGAAIPTRGARAPRKAVPTMSVGQPIGR</sequence>
<dbReference type="STRING" id="2015173.A0A026W627"/>
<accession>A0A026W627</accession>
<dbReference type="PANTHER" id="PTHR22954:SF3">
    <property type="entry name" value="PROTEIN CBG08539"/>
    <property type="match status" value="1"/>
</dbReference>
<dbReference type="InterPro" id="IPR005312">
    <property type="entry name" value="DUF1759"/>
</dbReference>
<protein>
    <submittedName>
        <fullName evidence="2">Uncharacterized protein</fullName>
    </submittedName>
</protein>
<dbReference type="OMA" id="SHHEPIA"/>
<name>A0A026W627_OOCBI</name>
<gene>
    <name evidence="2" type="ORF">X777_09742</name>
</gene>
<dbReference type="PANTHER" id="PTHR22954">
    <property type="entry name" value="RETROVIRAL PROTEASE-RELATED"/>
    <property type="match status" value="1"/>
</dbReference>
<dbReference type="OrthoDB" id="7695540at2759"/>